<evidence type="ECO:0000313" key="2">
    <source>
        <dbReference type="Proteomes" id="UP000008630"/>
    </source>
</evidence>
<dbReference type="eggNOG" id="ENOG50333MR">
    <property type="taxonomic scope" value="Bacteria"/>
</dbReference>
<keyword evidence="2" id="KW-1185">Reference proteome</keyword>
<dbReference type="STRING" id="693979.Bache_1711"/>
<protein>
    <recommendedName>
        <fullName evidence="3">DUF4252 domain-containing protein</fullName>
    </recommendedName>
</protein>
<accession>E6SN42</accession>
<dbReference type="HOGENOM" id="CLU_096729_0_0_10"/>
<evidence type="ECO:0008006" key="3">
    <source>
        <dbReference type="Google" id="ProtNLM"/>
    </source>
</evidence>
<evidence type="ECO:0000313" key="1">
    <source>
        <dbReference type="EMBL" id="ADV43711.1"/>
    </source>
</evidence>
<dbReference type="Pfam" id="PF14060">
    <property type="entry name" value="DUF4252"/>
    <property type="match status" value="1"/>
</dbReference>
<proteinExistence type="predicted"/>
<dbReference type="InterPro" id="IPR025348">
    <property type="entry name" value="DUF4252"/>
</dbReference>
<dbReference type="AlphaFoldDB" id="E6SN42"/>
<reference evidence="1 2" key="2">
    <citation type="journal article" date="2011" name="Stand. Genomic Sci.">
        <title>Complete genome sequence of Bacteroides helcogenes type strain (P 36-108).</title>
        <authorList>
            <person name="Pati A."/>
            <person name="Gronow S."/>
            <person name="Zeytun A."/>
            <person name="Lapidus A."/>
            <person name="Nolan M."/>
            <person name="Hammon N."/>
            <person name="Deshpande S."/>
            <person name="Cheng J.F."/>
            <person name="Tapia R."/>
            <person name="Han C."/>
            <person name="Goodwin L."/>
            <person name="Pitluck S."/>
            <person name="Liolios K."/>
            <person name="Pagani I."/>
            <person name="Ivanova N."/>
            <person name="Mavromatis K."/>
            <person name="Chen A."/>
            <person name="Palaniappan K."/>
            <person name="Land M."/>
            <person name="Hauser L."/>
            <person name="Chang Y.J."/>
            <person name="Jeffries C.D."/>
            <person name="Detter J.C."/>
            <person name="Brambilla E."/>
            <person name="Rohde M."/>
            <person name="Goker M."/>
            <person name="Woyke T."/>
            <person name="Bristow J."/>
            <person name="Eisen J.A."/>
            <person name="Markowitz V."/>
            <person name="Hugenholtz P."/>
            <person name="Kyrpides N.C."/>
            <person name="Klenk H.P."/>
            <person name="Lucas S."/>
        </authorList>
    </citation>
    <scope>NUCLEOTIDE SEQUENCE [LARGE SCALE GENOMIC DNA]</scope>
    <source>
        <strain evidence="2">ATCC 35417 / DSM 20613 / JCM 6297 / CCUG 15421 / P 36-108</strain>
    </source>
</reference>
<reference key="1">
    <citation type="submission" date="2010-11" db="EMBL/GenBank/DDBJ databases">
        <title>The complete genome of Bacteroides helcogenes P 36-108.</title>
        <authorList>
            <consortium name="US DOE Joint Genome Institute (JGI-PGF)"/>
            <person name="Lucas S."/>
            <person name="Copeland A."/>
            <person name="Lapidus A."/>
            <person name="Bruce D."/>
            <person name="Goodwin L."/>
            <person name="Pitluck S."/>
            <person name="Kyrpides N."/>
            <person name="Mavromatis K."/>
            <person name="Ivanova N."/>
            <person name="Zeytun A."/>
            <person name="Brettin T."/>
            <person name="Detter J.C."/>
            <person name="Tapia R."/>
            <person name="Han C."/>
            <person name="Land M."/>
            <person name="Hauser L."/>
            <person name="Markowitz V."/>
            <person name="Cheng J.-F."/>
            <person name="Hugenholtz P."/>
            <person name="Woyke T."/>
            <person name="Wu D."/>
            <person name="Gronow S."/>
            <person name="Wellnitz S."/>
            <person name="Brambilla E."/>
            <person name="Klenk H.-P."/>
            <person name="Eisen J.A."/>
        </authorList>
    </citation>
    <scope>NUCLEOTIDE SEQUENCE</scope>
    <source>
        <strain>P 36-108</strain>
    </source>
</reference>
<sequence length="216" mass="24259">MILAGILLMLPLLCQAQKNLFNKYGDMKGVSSVYISRAMIETNSNLFTKDIYIGKVSGQLNSVQVISTMDNNVKKEMRKDLRSLVQSSKYELLMKQKGVVSSSEFYMSRKGDKVKELIMIVDGAATLKFVYLEGDMTLKDIQNIMMYQNTSWNGSVFNVQIAGLDLADVNISNKNWLKGLGDLEALKDLEGLKSLKELKNLKDLKNIEGLTVIELE</sequence>
<dbReference type="EMBL" id="CP002352">
    <property type="protein sequence ID" value="ADV43711.1"/>
    <property type="molecule type" value="Genomic_DNA"/>
</dbReference>
<organism evidence="1 2">
    <name type="scientific">Bacteroides helcogenes (strain ATCC 35417 / DSM 20613 / JCM 6297 / CCUG 15421 / P 36-108)</name>
    <dbReference type="NCBI Taxonomy" id="693979"/>
    <lineage>
        <taxon>Bacteria</taxon>
        <taxon>Pseudomonadati</taxon>
        <taxon>Bacteroidota</taxon>
        <taxon>Bacteroidia</taxon>
        <taxon>Bacteroidales</taxon>
        <taxon>Bacteroidaceae</taxon>
        <taxon>Bacteroides</taxon>
    </lineage>
</organism>
<name>E6SN42_BACT6</name>
<dbReference type="KEGG" id="bhl:Bache_1711"/>
<gene>
    <name evidence="1" type="ordered locus">Bache_1711</name>
</gene>
<dbReference type="Proteomes" id="UP000008630">
    <property type="component" value="Chromosome"/>
</dbReference>